<proteinExistence type="predicted"/>
<evidence type="ECO:0000313" key="1">
    <source>
        <dbReference type="EMBL" id="KIL67107.1"/>
    </source>
</evidence>
<protein>
    <submittedName>
        <fullName evidence="1">Uncharacterized protein</fullName>
    </submittedName>
</protein>
<accession>A0A0C2WZ66</accession>
<dbReference type="InParanoid" id="A0A0C2WZ66"/>
<gene>
    <name evidence="1" type="ORF">M378DRAFT_160086</name>
</gene>
<keyword evidence="2" id="KW-1185">Reference proteome</keyword>
<name>A0A0C2WZ66_AMAMK</name>
<sequence length="67" mass="7338">MARIDKGRALDRSSQSSQRSVMFAINAVLRWQGSAKKNRQNTLEGGLSDSMGAGPARILWACRGDKM</sequence>
<organism evidence="1 2">
    <name type="scientific">Amanita muscaria (strain Koide BX008)</name>
    <dbReference type="NCBI Taxonomy" id="946122"/>
    <lineage>
        <taxon>Eukaryota</taxon>
        <taxon>Fungi</taxon>
        <taxon>Dikarya</taxon>
        <taxon>Basidiomycota</taxon>
        <taxon>Agaricomycotina</taxon>
        <taxon>Agaricomycetes</taxon>
        <taxon>Agaricomycetidae</taxon>
        <taxon>Agaricales</taxon>
        <taxon>Pluteineae</taxon>
        <taxon>Amanitaceae</taxon>
        <taxon>Amanita</taxon>
    </lineage>
</organism>
<dbReference type="Proteomes" id="UP000054549">
    <property type="component" value="Unassembled WGS sequence"/>
</dbReference>
<reference evidence="1 2" key="1">
    <citation type="submission" date="2014-04" db="EMBL/GenBank/DDBJ databases">
        <title>Evolutionary Origins and Diversification of the Mycorrhizal Mutualists.</title>
        <authorList>
            <consortium name="DOE Joint Genome Institute"/>
            <consortium name="Mycorrhizal Genomics Consortium"/>
            <person name="Kohler A."/>
            <person name="Kuo A."/>
            <person name="Nagy L.G."/>
            <person name="Floudas D."/>
            <person name="Copeland A."/>
            <person name="Barry K.W."/>
            <person name="Cichocki N."/>
            <person name="Veneault-Fourrey C."/>
            <person name="LaButti K."/>
            <person name="Lindquist E.A."/>
            <person name="Lipzen A."/>
            <person name="Lundell T."/>
            <person name="Morin E."/>
            <person name="Murat C."/>
            <person name="Riley R."/>
            <person name="Ohm R."/>
            <person name="Sun H."/>
            <person name="Tunlid A."/>
            <person name="Henrissat B."/>
            <person name="Grigoriev I.V."/>
            <person name="Hibbett D.S."/>
            <person name="Martin F."/>
        </authorList>
    </citation>
    <scope>NUCLEOTIDE SEQUENCE [LARGE SCALE GENOMIC DNA]</scope>
    <source>
        <strain evidence="1 2">Koide BX008</strain>
    </source>
</reference>
<dbReference type="AlphaFoldDB" id="A0A0C2WZ66"/>
<dbReference type="HOGENOM" id="CLU_2811817_0_0_1"/>
<dbReference type="EMBL" id="KN818233">
    <property type="protein sequence ID" value="KIL67107.1"/>
    <property type="molecule type" value="Genomic_DNA"/>
</dbReference>
<evidence type="ECO:0000313" key="2">
    <source>
        <dbReference type="Proteomes" id="UP000054549"/>
    </source>
</evidence>